<keyword evidence="3 7" id="KW-0645">Protease</keyword>
<evidence type="ECO:0000256" key="4">
    <source>
        <dbReference type="ARBA" id="ARBA00022801"/>
    </source>
</evidence>
<dbReference type="PROSITE" id="PS00381">
    <property type="entry name" value="CLP_PROTEASE_SER"/>
    <property type="match status" value="1"/>
</dbReference>
<dbReference type="PANTHER" id="PTHR10381:SF26">
    <property type="entry name" value="ATP-DEPENDENT CLP PROTEASE PROTEOLYTIC SUBUNIT-LIKE-RELATED"/>
    <property type="match status" value="1"/>
</dbReference>
<dbReference type="PANTHER" id="PTHR10381">
    <property type="entry name" value="ATP-DEPENDENT CLP PROTEASE PROTEOLYTIC SUBUNIT"/>
    <property type="match status" value="1"/>
</dbReference>
<dbReference type="InterPro" id="IPR023562">
    <property type="entry name" value="ClpP/TepA"/>
</dbReference>
<evidence type="ECO:0000256" key="11">
    <source>
        <dbReference type="RuleBase" id="RU000550"/>
    </source>
</evidence>
<dbReference type="Pfam" id="PF00574">
    <property type="entry name" value="CLP_protease"/>
    <property type="match status" value="1"/>
</dbReference>
<evidence type="ECO:0000256" key="3">
    <source>
        <dbReference type="ARBA" id="ARBA00022670"/>
    </source>
</evidence>
<dbReference type="InterPro" id="IPR001907">
    <property type="entry name" value="ClpP"/>
</dbReference>
<dbReference type="PROSITE" id="PS00382">
    <property type="entry name" value="CLP_PROTEASE_HIS"/>
    <property type="match status" value="1"/>
</dbReference>
<dbReference type="InterPro" id="IPR033135">
    <property type="entry name" value="ClpP_His_AS"/>
</dbReference>
<proteinExistence type="inferred from homology"/>
<name>A0ABP6T7P0_9ACTN</name>
<evidence type="ECO:0000256" key="10">
    <source>
        <dbReference type="RuleBase" id="RU000549"/>
    </source>
</evidence>
<comment type="similarity">
    <text evidence="1 7 12">Belongs to the peptidase S14 family.</text>
</comment>
<dbReference type="GO" id="GO:0006508">
    <property type="term" value="P:proteolysis"/>
    <property type="evidence" value="ECO:0007669"/>
    <property type="project" value="UniProtKB-KW"/>
</dbReference>
<dbReference type="CDD" id="cd07017">
    <property type="entry name" value="S14_ClpP_2"/>
    <property type="match status" value="1"/>
</dbReference>
<comment type="catalytic activity">
    <reaction evidence="6 7 9">
        <text>Hydrolysis of proteins to small peptides in the presence of ATP and magnesium. alpha-casein is the usual test substrate. In the absence of ATP, only oligopeptides shorter than five residues are hydrolyzed (such as succinyl-Leu-Tyr-|-NHMec, and Leu-Tyr-Leu-|-Tyr-Trp, in which cleavage of the -Tyr-|-Leu- and -Tyr-|-Trp bonds also occurs).</text>
        <dbReference type="EC" id="3.4.21.92"/>
    </reaction>
</comment>
<evidence type="ECO:0000256" key="12">
    <source>
        <dbReference type="RuleBase" id="RU003567"/>
    </source>
</evidence>
<comment type="subunit">
    <text evidence="7">Fourteen ClpP subunits assemble into 2 heptameric rings which stack back to back to give a disk-like structure with a central cavity, resembling the structure of eukaryotic proteasomes.</text>
</comment>
<comment type="caution">
    <text evidence="13">The sequence shown here is derived from an EMBL/GenBank/DDBJ whole genome shotgun (WGS) entry which is preliminary data.</text>
</comment>
<comment type="subcellular location">
    <subcellularLocation>
        <location evidence="7">Cytoplasm</location>
    </subcellularLocation>
</comment>
<dbReference type="EMBL" id="BAAAYN010000043">
    <property type="protein sequence ID" value="GAA3393642.1"/>
    <property type="molecule type" value="Genomic_DNA"/>
</dbReference>
<dbReference type="SUPFAM" id="SSF52096">
    <property type="entry name" value="ClpP/crotonase"/>
    <property type="match status" value="1"/>
</dbReference>
<protein>
    <recommendedName>
        <fullName evidence="7 12">ATP-dependent Clp protease proteolytic subunit</fullName>
        <ecNumber evidence="7 10">3.4.21.92</ecNumber>
    </recommendedName>
    <alternativeName>
        <fullName evidence="7">Endopeptidase Clp</fullName>
    </alternativeName>
</protein>
<evidence type="ECO:0000256" key="8">
    <source>
        <dbReference type="PROSITE-ProRule" id="PRU10085"/>
    </source>
</evidence>
<dbReference type="RefSeq" id="WP_345731601.1">
    <property type="nucleotide sequence ID" value="NZ_BAAAYN010000043.1"/>
</dbReference>
<accession>A0ABP6T7P0</accession>
<evidence type="ECO:0000256" key="9">
    <source>
        <dbReference type="PROSITE-ProRule" id="PRU10086"/>
    </source>
</evidence>
<dbReference type="NCBIfam" id="NF001368">
    <property type="entry name" value="PRK00277.1"/>
    <property type="match status" value="1"/>
</dbReference>
<sequence>MSSLNFPGSGLYDRTTAPQSRYVLPSFVERTSYGIKEMNPYNKLFEERIIFLGVQIDDASANDVMAQLLCLESMDPDRDIWIYINSPGGSFTALTAIYDTMRFVRCDIQTVCMGQAASAAAVLLAAGTPGKRLALPNARVLIHQPYSEGGGQGSDIEIQAREILRMRTQLEEMLSSHSGQPIEKVRKDIERDKILTAAEAKEYGLIDQVLESRKKVPVAAG</sequence>
<keyword evidence="5 7" id="KW-0720">Serine protease</keyword>
<evidence type="ECO:0000256" key="5">
    <source>
        <dbReference type="ARBA" id="ARBA00022825"/>
    </source>
</evidence>
<keyword evidence="2 7" id="KW-0963">Cytoplasm</keyword>
<feature type="active site" description="Nucleophile" evidence="7">
    <location>
        <position position="118"/>
    </location>
</feature>
<dbReference type="Gene3D" id="3.90.226.10">
    <property type="entry name" value="2-enoyl-CoA Hydratase, Chain A, domain 1"/>
    <property type="match status" value="1"/>
</dbReference>
<dbReference type="NCBIfam" id="NF009205">
    <property type="entry name" value="PRK12553.1"/>
    <property type="match status" value="1"/>
</dbReference>
<gene>
    <name evidence="7" type="primary">clpP</name>
    <name evidence="13" type="ORF">GCM10020369_59990</name>
</gene>
<evidence type="ECO:0000313" key="13">
    <source>
        <dbReference type="EMBL" id="GAA3393642.1"/>
    </source>
</evidence>
<dbReference type="HAMAP" id="MF_00444">
    <property type="entry name" value="ClpP"/>
    <property type="match status" value="1"/>
</dbReference>
<evidence type="ECO:0000256" key="1">
    <source>
        <dbReference type="ARBA" id="ARBA00007039"/>
    </source>
</evidence>
<dbReference type="InterPro" id="IPR029045">
    <property type="entry name" value="ClpP/crotonase-like_dom_sf"/>
</dbReference>
<dbReference type="EC" id="3.4.21.92" evidence="7 10"/>
<evidence type="ECO:0000256" key="2">
    <source>
        <dbReference type="ARBA" id="ARBA00022490"/>
    </source>
</evidence>
<evidence type="ECO:0000256" key="6">
    <source>
        <dbReference type="ARBA" id="ARBA00034021"/>
    </source>
</evidence>
<organism evidence="13 14">
    <name type="scientific">Cryptosporangium minutisporangium</name>
    <dbReference type="NCBI Taxonomy" id="113569"/>
    <lineage>
        <taxon>Bacteria</taxon>
        <taxon>Bacillati</taxon>
        <taxon>Actinomycetota</taxon>
        <taxon>Actinomycetes</taxon>
        <taxon>Cryptosporangiales</taxon>
        <taxon>Cryptosporangiaceae</taxon>
        <taxon>Cryptosporangium</taxon>
    </lineage>
</organism>
<dbReference type="PRINTS" id="PR00127">
    <property type="entry name" value="CLPPROTEASEP"/>
</dbReference>
<feature type="active site" evidence="8">
    <location>
        <position position="118"/>
    </location>
</feature>
<dbReference type="GO" id="GO:0008233">
    <property type="term" value="F:peptidase activity"/>
    <property type="evidence" value="ECO:0007669"/>
    <property type="project" value="UniProtKB-KW"/>
</dbReference>
<feature type="active site" evidence="7 9">
    <location>
        <position position="143"/>
    </location>
</feature>
<dbReference type="InterPro" id="IPR018215">
    <property type="entry name" value="ClpP_Ser_AS"/>
</dbReference>
<evidence type="ECO:0000256" key="7">
    <source>
        <dbReference type="HAMAP-Rule" id="MF_00444"/>
    </source>
</evidence>
<dbReference type="Proteomes" id="UP001501676">
    <property type="component" value="Unassembled WGS sequence"/>
</dbReference>
<evidence type="ECO:0000313" key="14">
    <source>
        <dbReference type="Proteomes" id="UP001501676"/>
    </source>
</evidence>
<comment type="function">
    <text evidence="7 11">Cleaves peptides in various proteins in a process that requires ATP hydrolysis. Has a chymotrypsin-like activity. Plays a major role in the degradation of misfolded proteins.</text>
</comment>
<reference evidence="14" key="1">
    <citation type="journal article" date="2019" name="Int. J. Syst. Evol. Microbiol.">
        <title>The Global Catalogue of Microorganisms (GCM) 10K type strain sequencing project: providing services to taxonomists for standard genome sequencing and annotation.</title>
        <authorList>
            <consortium name="The Broad Institute Genomics Platform"/>
            <consortium name="The Broad Institute Genome Sequencing Center for Infectious Disease"/>
            <person name="Wu L."/>
            <person name="Ma J."/>
        </authorList>
    </citation>
    <scope>NUCLEOTIDE SEQUENCE [LARGE SCALE GENOMIC DNA]</scope>
    <source>
        <strain evidence="14">JCM 9458</strain>
    </source>
</reference>
<keyword evidence="4 7" id="KW-0378">Hydrolase</keyword>
<keyword evidence="14" id="KW-1185">Reference proteome</keyword>